<sequence length="100" mass="10989">MIEQGTENPFYTACQTLLRQLVFHRVDVNGMRVNIRGSTCTSMRPSRVPGRPKRYHVARSGVLRFDQEVGGRGVHGLSHASGVPAGALEKPPAIHQIART</sequence>
<accession>A0ABQ1G9V7</accession>
<evidence type="ECO:0000313" key="3">
    <source>
        <dbReference type="Proteomes" id="UP000620046"/>
    </source>
</evidence>
<name>A0ABQ1G9V7_9GAMM</name>
<dbReference type="EMBL" id="BMJA01000002">
    <property type="protein sequence ID" value="GGA39558.1"/>
    <property type="molecule type" value="Genomic_DNA"/>
</dbReference>
<keyword evidence="3" id="KW-1185">Reference proteome</keyword>
<proteinExistence type="predicted"/>
<gene>
    <name evidence="2" type="ORF">GCM10010981_30980</name>
</gene>
<feature type="region of interest" description="Disordered" evidence="1">
    <location>
        <begin position="76"/>
        <end position="100"/>
    </location>
</feature>
<organism evidence="2 3">
    <name type="scientific">Dyella nitratireducens</name>
    <dbReference type="NCBI Taxonomy" id="1849580"/>
    <lineage>
        <taxon>Bacteria</taxon>
        <taxon>Pseudomonadati</taxon>
        <taxon>Pseudomonadota</taxon>
        <taxon>Gammaproteobacteria</taxon>
        <taxon>Lysobacterales</taxon>
        <taxon>Rhodanobacteraceae</taxon>
        <taxon>Dyella</taxon>
    </lineage>
</organism>
<comment type="caution">
    <text evidence="2">The sequence shown here is derived from an EMBL/GenBank/DDBJ whole genome shotgun (WGS) entry which is preliminary data.</text>
</comment>
<reference evidence="3" key="1">
    <citation type="journal article" date="2019" name="Int. J. Syst. Evol. Microbiol.">
        <title>The Global Catalogue of Microorganisms (GCM) 10K type strain sequencing project: providing services to taxonomists for standard genome sequencing and annotation.</title>
        <authorList>
            <consortium name="The Broad Institute Genomics Platform"/>
            <consortium name="The Broad Institute Genome Sequencing Center for Infectious Disease"/>
            <person name="Wu L."/>
            <person name="Ma J."/>
        </authorList>
    </citation>
    <scope>NUCLEOTIDE SEQUENCE [LARGE SCALE GENOMIC DNA]</scope>
    <source>
        <strain evidence="3">CGMCC 1.15439</strain>
    </source>
</reference>
<dbReference type="Proteomes" id="UP000620046">
    <property type="component" value="Unassembled WGS sequence"/>
</dbReference>
<evidence type="ECO:0000256" key="1">
    <source>
        <dbReference type="SAM" id="MobiDB-lite"/>
    </source>
</evidence>
<evidence type="ECO:0000313" key="2">
    <source>
        <dbReference type="EMBL" id="GGA39558.1"/>
    </source>
</evidence>
<protein>
    <submittedName>
        <fullName evidence="2">Uncharacterized protein</fullName>
    </submittedName>
</protein>